<evidence type="ECO:0000256" key="3">
    <source>
        <dbReference type="ARBA" id="ARBA00022692"/>
    </source>
</evidence>
<dbReference type="InterPro" id="IPR020846">
    <property type="entry name" value="MFS_dom"/>
</dbReference>
<dbReference type="STRING" id="617002.SAMN05660653_01190"/>
<dbReference type="GO" id="GO:0022857">
    <property type="term" value="F:transmembrane transporter activity"/>
    <property type="evidence" value="ECO:0007669"/>
    <property type="project" value="InterPro"/>
</dbReference>
<evidence type="ECO:0000256" key="4">
    <source>
        <dbReference type="ARBA" id="ARBA00022989"/>
    </source>
</evidence>
<protein>
    <submittedName>
        <fullName evidence="7">Predicted arabinose efflux permease, MFS family</fullName>
    </submittedName>
</protein>
<keyword evidence="5" id="KW-0472">Membrane</keyword>
<proteinExistence type="predicted"/>
<evidence type="ECO:0000259" key="6">
    <source>
        <dbReference type="PROSITE" id="PS50850"/>
    </source>
</evidence>
<feature type="domain" description="Major facilitator superfamily (MFS) profile" evidence="6">
    <location>
        <begin position="7"/>
        <end position="398"/>
    </location>
</feature>
<dbReference type="Pfam" id="PF07690">
    <property type="entry name" value="MFS_1"/>
    <property type="match status" value="1"/>
</dbReference>
<keyword evidence="4" id="KW-1133">Transmembrane helix</keyword>
<evidence type="ECO:0000256" key="1">
    <source>
        <dbReference type="ARBA" id="ARBA00004651"/>
    </source>
</evidence>
<dbReference type="InterPro" id="IPR036259">
    <property type="entry name" value="MFS_trans_sf"/>
</dbReference>
<evidence type="ECO:0000313" key="7">
    <source>
        <dbReference type="EMBL" id="SDB25296.1"/>
    </source>
</evidence>
<keyword evidence="3" id="KW-0812">Transmembrane</keyword>
<sequence>MASNPRLAFFALGATAASGFGQTFFVSIFGADIRHAFDLSHTAYGSLYSAATLCSAFLLLRFGALVDTWTLPRITALAVFILAGGCVLIGFAPGVLILGLGFICIRFGGQGMISHVGMTTAARYFPAHRGRAVALAAMGFPLAEAVLPAAAAFLVVWSSWRLPWLAGAVFLCLLVLPALAFLARNAPQPQELVGKNPAGSKSGPDRSRFNRREVLRDPGFYLILPATLFTPFAVTALFFHQTAFAAERGWSLEMLGAGFSFYALCHFGALFAAGPLVDRLGAGKALPLALLPIISGLLILASVPGSTVLYIYLGLVGTTQGLAATAAGTIWAERYGVLHLGAIRSMNQSIMVVATSISPILLGYFLDRDVTIAALALSLAVLAGLASLSARMGAVIER</sequence>
<keyword evidence="2" id="KW-1003">Cell membrane</keyword>
<name>A0A1G6BXE3_9BACT</name>
<dbReference type="PANTHER" id="PTHR43124">
    <property type="entry name" value="PURINE EFFLUX PUMP PBUE"/>
    <property type="match status" value="1"/>
</dbReference>
<dbReference type="PANTHER" id="PTHR43124:SF3">
    <property type="entry name" value="CHLORAMPHENICOL EFFLUX PUMP RV0191"/>
    <property type="match status" value="1"/>
</dbReference>
<organism evidence="7 8">
    <name type="scientific">Desulfonatronum thiosulfatophilum</name>
    <dbReference type="NCBI Taxonomy" id="617002"/>
    <lineage>
        <taxon>Bacteria</taxon>
        <taxon>Pseudomonadati</taxon>
        <taxon>Thermodesulfobacteriota</taxon>
        <taxon>Desulfovibrionia</taxon>
        <taxon>Desulfovibrionales</taxon>
        <taxon>Desulfonatronaceae</taxon>
        <taxon>Desulfonatronum</taxon>
    </lineage>
</organism>
<dbReference type="Gene3D" id="1.20.1250.20">
    <property type="entry name" value="MFS general substrate transporter like domains"/>
    <property type="match status" value="1"/>
</dbReference>
<gene>
    <name evidence="7" type="ORF">SAMN05660653_01190</name>
</gene>
<dbReference type="InterPro" id="IPR011701">
    <property type="entry name" value="MFS"/>
</dbReference>
<reference evidence="7 8" key="1">
    <citation type="submission" date="2016-10" db="EMBL/GenBank/DDBJ databases">
        <authorList>
            <person name="de Groot N.N."/>
        </authorList>
    </citation>
    <scope>NUCLEOTIDE SEQUENCE [LARGE SCALE GENOMIC DNA]</scope>
    <source>
        <strain evidence="7 8">ASO4-2</strain>
    </source>
</reference>
<dbReference type="InterPro" id="IPR050189">
    <property type="entry name" value="MFS_Efflux_Transporters"/>
</dbReference>
<evidence type="ECO:0000256" key="2">
    <source>
        <dbReference type="ARBA" id="ARBA00022475"/>
    </source>
</evidence>
<dbReference type="GO" id="GO:0005886">
    <property type="term" value="C:plasma membrane"/>
    <property type="evidence" value="ECO:0007669"/>
    <property type="project" value="UniProtKB-SubCell"/>
</dbReference>
<dbReference type="AlphaFoldDB" id="A0A1G6BXE3"/>
<dbReference type="SUPFAM" id="SSF103473">
    <property type="entry name" value="MFS general substrate transporter"/>
    <property type="match status" value="1"/>
</dbReference>
<keyword evidence="8" id="KW-1185">Reference proteome</keyword>
<dbReference type="EMBL" id="FMXO01000006">
    <property type="protein sequence ID" value="SDB25296.1"/>
    <property type="molecule type" value="Genomic_DNA"/>
</dbReference>
<dbReference type="PROSITE" id="PS50850">
    <property type="entry name" value="MFS"/>
    <property type="match status" value="1"/>
</dbReference>
<accession>A0A1G6BXE3</accession>
<dbReference type="Proteomes" id="UP000198771">
    <property type="component" value="Unassembled WGS sequence"/>
</dbReference>
<evidence type="ECO:0000256" key="5">
    <source>
        <dbReference type="ARBA" id="ARBA00023136"/>
    </source>
</evidence>
<evidence type="ECO:0000313" key="8">
    <source>
        <dbReference type="Proteomes" id="UP000198771"/>
    </source>
</evidence>
<comment type="subcellular location">
    <subcellularLocation>
        <location evidence="1">Cell membrane</location>
        <topology evidence="1">Multi-pass membrane protein</topology>
    </subcellularLocation>
</comment>